<evidence type="ECO:0000256" key="4">
    <source>
        <dbReference type="ARBA" id="ARBA00022989"/>
    </source>
</evidence>
<keyword evidence="5 7" id="KW-0472">Membrane</keyword>
<sequence length="378" mass="40253">MRMASAAAQRAARAIRTSLNTWITHSRLLLAAKTALAVGLAWLIAPLVPGVADEYPYYAPLGALVSMTPTLMGSVRTGLQTVVGLGLGILLAGAVLVLWEPNVLTISLAVGIGMLIAGSRWLTVGGEYVPTAALFVLIIGGANADNYSIGYLVQMAVGIVVGLGVNLLIFPPLTVTAAVLRLNEFRELLARHLQEMSTALQEEWPPQNEEWATRDELLRTTSDAVRTALQEAEESRKANPRAQLQKRDLGLDYAQLQTLETITFHVRDMTDVLAASIWERGFAAELPDDLRAPVGEVLKAVAGALLARNGADSDPETVAVADDALTALLDRLDERSETTSSTLSVALAIAMNARRILAALAPKPPAAGNAPQRHPAPE</sequence>
<dbReference type="PANTHER" id="PTHR30509:SF9">
    <property type="entry name" value="MULTIDRUG RESISTANCE PROTEIN MDTO"/>
    <property type="match status" value="1"/>
</dbReference>
<reference evidence="9 10" key="1">
    <citation type="journal article" date="2008" name="Int. J. Syst. Evol. Microbiol.">
        <title>Leifsonia pindariensis sp. nov., isolated from the Pindari glacier of the Indian Himalayas, and emended description of the genus Leifsonia.</title>
        <authorList>
            <person name="Reddy G.S."/>
            <person name="Prabagaran S.R."/>
            <person name="Shivaji S."/>
        </authorList>
    </citation>
    <scope>NUCLEOTIDE SEQUENCE [LARGE SCALE GENOMIC DNA]</scope>
    <source>
        <strain evidence="9 10">PON 10</strain>
    </source>
</reference>
<evidence type="ECO:0000256" key="5">
    <source>
        <dbReference type="ARBA" id="ARBA00023136"/>
    </source>
</evidence>
<evidence type="ECO:0000256" key="2">
    <source>
        <dbReference type="ARBA" id="ARBA00022475"/>
    </source>
</evidence>
<keyword evidence="10" id="KW-1185">Reference proteome</keyword>
<evidence type="ECO:0000313" key="10">
    <source>
        <dbReference type="Proteomes" id="UP000237755"/>
    </source>
</evidence>
<comment type="caution">
    <text evidence="9">The sequence shown here is derived from an EMBL/GenBank/DDBJ whole genome shotgun (WGS) entry which is preliminary data.</text>
</comment>
<evidence type="ECO:0000313" key="9">
    <source>
        <dbReference type="EMBL" id="PPL18834.1"/>
    </source>
</evidence>
<gene>
    <name evidence="9" type="ORF">GY24_09160</name>
</gene>
<dbReference type="PANTHER" id="PTHR30509">
    <property type="entry name" value="P-HYDROXYBENZOIC ACID EFFLUX PUMP SUBUNIT-RELATED"/>
    <property type="match status" value="1"/>
</dbReference>
<dbReference type="Proteomes" id="UP000237755">
    <property type="component" value="Unassembled WGS sequence"/>
</dbReference>
<feature type="transmembrane region" description="Helical" evidence="7">
    <location>
        <begin position="82"/>
        <end position="99"/>
    </location>
</feature>
<comment type="subcellular location">
    <subcellularLocation>
        <location evidence="1">Cell membrane</location>
        <topology evidence="1">Multi-pass membrane protein</topology>
    </subcellularLocation>
</comment>
<evidence type="ECO:0000259" key="8">
    <source>
        <dbReference type="Pfam" id="PF13515"/>
    </source>
</evidence>
<name>A0ABX5AWS3_9MICO</name>
<dbReference type="EMBL" id="MPZN01000025">
    <property type="protein sequence ID" value="PPL18834.1"/>
    <property type="molecule type" value="Genomic_DNA"/>
</dbReference>
<proteinExistence type="inferred from homology"/>
<comment type="similarity">
    <text evidence="6">Belongs to the YccS/YhfK family.</text>
</comment>
<evidence type="ECO:0000256" key="3">
    <source>
        <dbReference type="ARBA" id="ARBA00022692"/>
    </source>
</evidence>
<accession>A0ABX5AWS3</accession>
<dbReference type="InterPro" id="IPR049453">
    <property type="entry name" value="Memb_transporter_dom"/>
</dbReference>
<protein>
    <recommendedName>
        <fullName evidence="8">Integral membrane bound transporter domain-containing protein</fullName>
    </recommendedName>
</protein>
<evidence type="ECO:0000256" key="7">
    <source>
        <dbReference type="SAM" id="Phobius"/>
    </source>
</evidence>
<keyword evidence="2" id="KW-1003">Cell membrane</keyword>
<dbReference type="Pfam" id="PF13515">
    <property type="entry name" value="FUSC_2"/>
    <property type="match status" value="1"/>
</dbReference>
<evidence type="ECO:0000256" key="6">
    <source>
        <dbReference type="ARBA" id="ARBA00043993"/>
    </source>
</evidence>
<feature type="transmembrane region" description="Helical" evidence="7">
    <location>
        <begin position="155"/>
        <end position="180"/>
    </location>
</feature>
<feature type="transmembrane region" description="Helical" evidence="7">
    <location>
        <begin position="129"/>
        <end position="149"/>
    </location>
</feature>
<organism evidence="9 10">
    <name type="scientific">Microterricola pindariensis</name>
    <dbReference type="NCBI Taxonomy" id="478010"/>
    <lineage>
        <taxon>Bacteria</taxon>
        <taxon>Bacillati</taxon>
        <taxon>Actinomycetota</taxon>
        <taxon>Actinomycetes</taxon>
        <taxon>Micrococcales</taxon>
        <taxon>Microbacteriaceae</taxon>
        <taxon>Microterricola</taxon>
    </lineage>
</organism>
<evidence type="ECO:0000256" key="1">
    <source>
        <dbReference type="ARBA" id="ARBA00004651"/>
    </source>
</evidence>
<keyword evidence="3 7" id="KW-0812">Transmembrane</keyword>
<feature type="transmembrane region" description="Helical" evidence="7">
    <location>
        <begin position="28"/>
        <end position="45"/>
    </location>
</feature>
<feature type="domain" description="Integral membrane bound transporter" evidence="8">
    <location>
        <begin position="40"/>
        <end position="163"/>
    </location>
</feature>
<keyword evidence="4 7" id="KW-1133">Transmembrane helix</keyword>
<feature type="transmembrane region" description="Helical" evidence="7">
    <location>
        <begin position="105"/>
        <end position="122"/>
    </location>
</feature>